<dbReference type="EMBL" id="KU043421">
    <property type="protein sequence ID" value="APG55811.1"/>
    <property type="molecule type" value="Genomic_DNA"/>
</dbReference>
<dbReference type="InterPro" id="IPR057000">
    <property type="entry name" value="Smaco_capsid"/>
</dbReference>
<keyword evidence="2" id="KW-1185">Reference proteome</keyword>
<protein>
    <submittedName>
        <fullName evidence="1">Cap</fullName>
    </submittedName>
</protein>
<reference evidence="1 2" key="1">
    <citation type="submission" date="2015-11" db="EMBL/GenBank/DDBJ databases">
        <title>Gut virome of resus macaques with acute and chronic diarrhea versus healthy controlls.</title>
        <authorList>
            <person name="Kapusinszky B."/>
            <person name="Ardeshir A."/>
            <person name="Mulvaney U."/>
            <person name="Deng X."/>
            <person name="Delwart E.L."/>
        </authorList>
    </citation>
    <scope>NUCLEOTIDE SEQUENCE [LARGE SCALE GENOMIC DNA]</scope>
    <source>
        <strain evidence="1">Cg1341</strain>
    </source>
</reference>
<dbReference type="GeneID" id="80521768"/>
<organism evidence="1 2">
    <name type="scientific">Macaca mulatta feces associated virus 7</name>
    <dbReference type="NCBI Taxonomy" id="2499229"/>
    <lineage>
        <taxon>Viruses</taxon>
        <taxon>Monodnaviria</taxon>
        <taxon>Shotokuvirae</taxon>
        <taxon>Cressdnaviricota</taxon>
        <taxon>Arfiviricetes</taxon>
        <taxon>Cremevirales</taxon>
        <taxon>Smacoviridae</taxon>
        <taxon>Porprismacovirus</taxon>
        <taxon>Porprismacovirus macas1</taxon>
    </lineage>
</organism>
<name>A0A1W5PW18_9VIRU</name>
<dbReference type="Pfam" id="PF23784">
    <property type="entry name" value="Smaco_capsid"/>
    <property type="match status" value="2"/>
</dbReference>
<dbReference type="KEGG" id="vg:80521768"/>
<dbReference type="RefSeq" id="YP_010784547.1">
    <property type="nucleotide sequence ID" value="NC_075293.1"/>
</dbReference>
<dbReference type="Proteomes" id="UP000287404">
    <property type="component" value="Segment"/>
</dbReference>
<evidence type="ECO:0000313" key="2">
    <source>
        <dbReference type="Proteomes" id="UP000287404"/>
    </source>
</evidence>
<accession>A0A1W5PW18</accession>
<sequence>MIMKVKFTQFFDISSDSTKFSKFTVTAGGDYVKMRCAPQFVCYKYFKLGPVSVKLVPASTLPVDPTGLSYETGESTVDPRDMFNPGLVRITNGEPVGDFNASDMNQYYATLLDPRWFKFQLQQGFSRYAKPLVYNIGEIAQEPFPFAGTHISVSNNVSPEYYYQQSDGSFKSGGSAADTERYIDTHTPLQTGRVKLGWMPTDSVMKMATAAVNGVNTFSPNAAAYVPEIDLITFILPKAFKTKFFYRVFVESTVYFKEPVAVNPIIERDTDKSLYAYLPLDRGVGMQIKDIRSYTNAQKIPLGDSLGYHSKVDSVTGGAEE</sequence>
<proteinExistence type="predicted"/>
<evidence type="ECO:0000313" key="1">
    <source>
        <dbReference type="EMBL" id="APG55811.1"/>
    </source>
</evidence>